<evidence type="ECO:0000313" key="8">
    <source>
        <dbReference type="Proteomes" id="UP000054893"/>
    </source>
</evidence>
<dbReference type="AlphaFoldDB" id="A0A158HW59"/>
<name>A0A158HW59_CABSO</name>
<dbReference type="Pfam" id="PF00285">
    <property type="entry name" value="Citrate_synt"/>
    <property type="match status" value="1"/>
</dbReference>
<dbReference type="Gene3D" id="1.10.1660.10">
    <property type="match status" value="1"/>
</dbReference>
<dbReference type="SUPFAM" id="SSF48256">
    <property type="entry name" value="Citrate synthase"/>
    <property type="match status" value="1"/>
</dbReference>
<dbReference type="InterPro" id="IPR041657">
    <property type="entry name" value="HTH_17"/>
</dbReference>
<dbReference type="Proteomes" id="UP000054893">
    <property type="component" value="Unassembled WGS sequence"/>
</dbReference>
<dbReference type="Pfam" id="PF12728">
    <property type="entry name" value="HTH_17"/>
    <property type="match status" value="1"/>
</dbReference>
<dbReference type="SUPFAM" id="SSF46955">
    <property type="entry name" value="Putative DNA-binding domain"/>
    <property type="match status" value="1"/>
</dbReference>
<comment type="similarity">
    <text evidence="2">Belongs to the citrate synthase family.</text>
</comment>
<dbReference type="Gene3D" id="1.10.230.10">
    <property type="entry name" value="Cytochrome P450-Terp, domain 2"/>
    <property type="match status" value="1"/>
</dbReference>
<evidence type="ECO:0000256" key="5">
    <source>
        <dbReference type="SAM" id="MobiDB-lite"/>
    </source>
</evidence>
<dbReference type="GO" id="GO:0005975">
    <property type="term" value="P:carbohydrate metabolic process"/>
    <property type="evidence" value="ECO:0007669"/>
    <property type="project" value="TreeGrafter"/>
</dbReference>
<evidence type="ECO:0000256" key="3">
    <source>
        <dbReference type="ARBA" id="ARBA00012972"/>
    </source>
</evidence>
<protein>
    <recommendedName>
        <fullName evidence="3">citrate synthase (unknown stereospecificity)</fullName>
        <ecNumber evidence="3">2.3.3.16</ecNumber>
    </recommendedName>
</protein>
<dbReference type="EC" id="2.3.3.16" evidence="3"/>
<dbReference type="Gene3D" id="1.10.580.10">
    <property type="entry name" value="Citrate Synthase, domain 1"/>
    <property type="match status" value="1"/>
</dbReference>
<dbReference type="GO" id="GO:0005829">
    <property type="term" value="C:cytosol"/>
    <property type="evidence" value="ECO:0007669"/>
    <property type="project" value="TreeGrafter"/>
</dbReference>
<dbReference type="PANTHER" id="PTHR11739">
    <property type="entry name" value="CITRATE SYNTHASE"/>
    <property type="match status" value="1"/>
</dbReference>
<accession>A0A158HW59</accession>
<feature type="region of interest" description="Disordered" evidence="5">
    <location>
        <begin position="422"/>
        <end position="444"/>
    </location>
</feature>
<dbReference type="EMBL" id="FCOC02000021">
    <property type="protein sequence ID" value="SAL48578.1"/>
    <property type="molecule type" value="Genomic_DNA"/>
</dbReference>
<evidence type="ECO:0000256" key="2">
    <source>
        <dbReference type="ARBA" id="ARBA00010566"/>
    </source>
</evidence>
<dbReference type="InterPro" id="IPR009061">
    <property type="entry name" value="DNA-bd_dom_put_sf"/>
</dbReference>
<evidence type="ECO:0000256" key="1">
    <source>
        <dbReference type="ARBA" id="ARBA00004751"/>
    </source>
</evidence>
<dbReference type="InterPro" id="IPR016142">
    <property type="entry name" value="Citrate_synth-like_lrg_a-sub"/>
</dbReference>
<reference evidence="7 8" key="1">
    <citation type="submission" date="2016-01" db="EMBL/GenBank/DDBJ databases">
        <authorList>
            <person name="Oliw E.H."/>
        </authorList>
    </citation>
    <scope>NUCLEOTIDE SEQUENCE [LARGE SCALE GENOMIC DNA]</scope>
    <source>
        <strain evidence="7">LMG 22029</strain>
    </source>
</reference>
<sequence length="467" mass="50497">MHKKMQDSAECPPAHAGDYLTREETLELLQVKLQTLYAYVSRGLIRSVPQGSNGRRLYARQDVEKMKSRADARSGHAPVAAAAMRWGEPIIQSTITRISPDGPMYRGVLAVDLARSGITFEEVAGLLWKTGASVALNWQPCQRTTRFAEAYARNGLVDPRRELLRYLADIVLRFGDEHLRNAVDPGAQLAESSRMIATMAQCLAHLKRQPASTSTSAQSQRGCGIAERLLVALGGDPSAQHVAALDAALVLCADHELAQATFVARIAASAGADIGECIAAAVLTQTGLTSARSYQSAEDLLRACRTPAQTQRLFDAEYAAHRNLPGFNHPLYPDGDPRARYLIDMVRGLGGRQSVVAPLHAALAMAAQHGCLPSLEIGLTMLAIVMGLPRRSAYALFIIARCAGWIAHIIEQRESGALIRPRADYSPGAQPEPRPGSQLLPLPPITASKPAVSVRRITLSRFITGNR</sequence>
<comment type="pathway">
    <text evidence="1">Carbohydrate metabolism; tricarboxylic acid cycle; isocitrate from oxaloacetate: step 1/2.</text>
</comment>
<organism evidence="7 8">
    <name type="scientific">Caballeronia sordidicola</name>
    <name type="common">Burkholderia sordidicola</name>
    <dbReference type="NCBI Taxonomy" id="196367"/>
    <lineage>
        <taxon>Bacteria</taxon>
        <taxon>Pseudomonadati</taxon>
        <taxon>Pseudomonadota</taxon>
        <taxon>Betaproteobacteria</taxon>
        <taxon>Burkholderiales</taxon>
        <taxon>Burkholderiaceae</taxon>
        <taxon>Caballeronia</taxon>
    </lineage>
</organism>
<gene>
    <name evidence="7" type="ORF">AWB64_05111</name>
</gene>
<dbReference type="InterPro" id="IPR002020">
    <property type="entry name" value="Citrate_synthase"/>
</dbReference>
<evidence type="ECO:0000313" key="7">
    <source>
        <dbReference type="EMBL" id="SAL48578.1"/>
    </source>
</evidence>
<keyword evidence="4" id="KW-0808">Transferase</keyword>
<dbReference type="PANTHER" id="PTHR11739:SF4">
    <property type="entry name" value="CITRATE SYNTHASE, PEROXISOMAL"/>
    <property type="match status" value="1"/>
</dbReference>
<dbReference type="InterPro" id="IPR036969">
    <property type="entry name" value="Citrate_synthase_sf"/>
</dbReference>
<dbReference type="InterPro" id="IPR016143">
    <property type="entry name" value="Citrate_synth-like_sm_a-sub"/>
</dbReference>
<evidence type="ECO:0000259" key="6">
    <source>
        <dbReference type="Pfam" id="PF12728"/>
    </source>
</evidence>
<dbReference type="RefSeq" id="WP_060858149.1">
    <property type="nucleotide sequence ID" value="NZ_FCOC02000021.1"/>
</dbReference>
<feature type="domain" description="Helix-turn-helix" evidence="6">
    <location>
        <begin position="19"/>
        <end position="68"/>
    </location>
</feature>
<dbReference type="UniPathway" id="UPA00223">
    <property type="reaction ID" value="UER00717"/>
</dbReference>
<proteinExistence type="inferred from homology"/>
<dbReference type="GO" id="GO:0006099">
    <property type="term" value="P:tricarboxylic acid cycle"/>
    <property type="evidence" value="ECO:0007669"/>
    <property type="project" value="UniProtKB-UniPathway"/>
</dbReference>
<dbReference type="GO" id="GO:0036440">
    <property type="term" value="F:citrate synthase activity"/>
    <property type="evidence" value="ECO:0007669"/>
    <property type="project" value="UniProtKB-EC"/>
</dbReference>
<evidence type="ECO:0000256" key="4">
    <source>
        <dbReference type="ARBA" id="ARBA00022679"/>
    </source>
</evidence>